<dbReference type="Proteomes" id="UP000185109">
    <property type="component" value="Chromosome"/>
</dbReference>
<sequence>MAEARSETVGFGDLRFWPATRRGISLNRGNRGSRNGKCGIAEVAEAGRSRSRWP</sequence>
<protein>
    <submittedName>
        <fullName evidence="1">Uncharacterized protein</fullName>
    </submittedName>
</protein>
<dbReference type="AlphaFoldDB" id="A0A1L5P399"/>
<proteinExistence type="predicted"/>
<evidence type="ECO:0000313" key="2">
    <source>
        <dbReference type="Proteomes" id="UP000185109"/>
    </source>
</evidence>
<reference evidence="1 2" key="1">
    <citation type="submission" date="2016-09" db="EMBL/GenBank/DDBJ databases">
        <title>The complete genome sequences of Rhizobium gallicum, symbiovars gallicum and phaseoli, symbionts associated to common bean (Phaseolus vulgaris).</title>
        <authorList>
            <person name="Bustos P."/>
            <person name="Santamaria R.I."/>
            <person name="Perez-Carrascal O.M."/>
            <person name="Juarez S."/>
            <person name="Lozano L."/>
            <person name="Martinez-Flores I."/>
            <person name="Martinez-Romero E."/>
            <person name="Cevallos M."/>
            <person name="Romero D."/>
            <person name="Davila G."/>
            <person name="Gonzalez V."/>
        </authorList>
    </citation>
    <scope>NUCLEOTIDE SEQUENCE [LARGE SCALE GENOMIC DNA]</scope>
    <source>
        <strain evidence="1 2">8C-3</strain>
    </source>
</reference>
<dbReference type="EMBL" id="CP017241">
    <property type="protein sequence ID" value="APO74644.1"/>
    <property type="molecule type" value="Genomic_DNA"/>
</dbReference>
<name>A0A1L5P399_RHIET</name>
<accession>A0A1L5P399</accession>
<gene>
    <name evidence="1" type="ORF">AM571_CH01824</name>
</gene>
<organism evidence="1 2">
    <name type="scientific">Rhizobium etli 8C-3</name>
    <dbReference type="NCBI Taxonomy" id="538025"/>
    <lineage>
        <taxon>Bacteria</taxon>
        <taxon>Pseudomonadati</taxon>
        <taxon>Pseudomonadota</taxon>
        <taxon>Alphaproteobacteria</taxon>
        <taxon>Hyphomicrobiales</taxon>
        <taxon>Rhizobiaceae</taxon>
        <taxon>Rhizobium/Agrobacterium group</taxon>
        <taxon>Rhizobium</taxon>
    </lineage>
</organism>
<evidence type="ECO:0000313" key="1">
    <source>
        <dbReference type="EMBL" id="APO74644.1"/>
    </source>
</evidence>